<protein>
    <submittedName>
        <fullName evidence="2">Uncharacterized protein</fullName>
    </submittedName>
</protein>
<evidence type="ECO:0000313" key="2">
    <source>
        <dbReference type="EMBL" id="KRZ45222.1"/>
    </source>
</evidence>
<gene>
    <name evidence="2" type="ORF">T4C_11591</name>
</gene>
<sequence>MAPKVSTKFSNKKENNNTNEKEQNFVKMKKDIQKTEQLEKYFNANIQKSPLLILLITAAGQLITS</sequence>
<feature type="compositionally biased region" description="Basic and acidic residues" evidence="1">
    <location>
        <begin position="11"/>
        <end position="23"/>
    </location>
</feature>
<dbReference type="AlphaFoldDB" id="A0A0V1KDC5"/>
<name>A0A0V1KDC5_TRIPS</name>
<accession>A0A0V1KDC5</accession>
<organism evidence="2 3">
    <name type="scientific">Trichinella pseudospiralis</name>
    <name type="common">Parasitic roundworm</name>
    <dbReference type="NCBI Taxonomy" id="6337"/>
    <lineage>
        <taxon>Eukaryota</taxon>
        <taxon>Metazoa</taxon>
        <taxon>Ecdysozoa</taxon>
        <taxon>Nematoda</taxon>
        <taxon>Enoplea</taxon>
        <taxon>Dorylaimia</taxon>
        <taxon>Trichinellida</taxon>
        <taxon>Trichinellidae</taxon>
        <taxon>Trichinella</taxon>
    </lineage>
</organism>
<proteinExistence type="predicted"/>
<reference evidence="2 3" key="1">
    <citation type="submission" date="2015-01" db="EMBL/GenBank/DDBJ databases">
        <title>Evolution of Trichinella species and genotypes.</title>
        <authorList>
            <person name="Korhonen P.K."/>
            <person name="Edoardo P."/>
            <person name="Giuseppe L.R."/>
            <person name="Gasser R.B."/>
        </authorList>
    </citation>
    <scope>NUCLEOTIDE SEQUENCE [LARGE SCALE GENOMIC DNA]</scope>
    <source>
        <strain evidence="2">ISS176</strain>
    </source>
</reference>
<dbReference type="Proteomes" id="UP000054826">
    <property type="component" value="Unassembled WGS sequence"/>
</dbReference>
<evidence type="ECO:0000313" key="3">
    <source>
        <dbReference type="Proteomes" id="UP000054826"/>
    </source>
</evidence>
<dbReference type="EMBL" id="JYDV01000003">
    <property type="protein sequence ID" value="KRZ45222.1"/>
    <property type="molecule type" value="Genomic_DNA"/>
</dbReference>
<comment type="caution">
    <text evidence="2">The sequence shown here is derived from an EMBL/GenBank/DDBJ whole genome shotgun (WGS) entry which is preliminary data.</text>
</comment>
<feature type="region of interest" description="Disordered" evidence="1">
    <location>
        <begin position="1"/>
        <end position="23"/>
    </location>
</feature>
<evidence type="ECO:0000256" key="1">
    <source>
        <dbReference type="SAM" id="MobiDB-lite"/>
    </source>
</evidence>